<protein>
    <submittedName>
        <fullName evidence="9">Erythrose-4-phosphate dehydrogenase</fullName>
    </submittedName>
</protein>
<dbReference type="Pfam" id="PF00044">
    <property type="entry name" value="Gp_dh_N"/>
    <property type="match status" value="1"/>
</dbReference>
<gene>
    <name evidence="9" type="ORF">CWE21_08510</name>
</gene>
<reference evidence="10" key="1">
    <citation type="journal article" date="2018" name="Front. Microbiol.">
        <title>Genome-Based Analysis Reveals the Taxonomy and Diversity of the Family Idiomarinaceae.</title>
        <authorList>
            <person name="Liu Y."/>
            <person name="Lai Q."/>
            <person name="Shao Z."/>
        </authorList>
    </citation>
    <scope>NUCLEOTIDE SEQUENCE [LARGE SCALE GENOMIC DNA]</scope>
    <source>
        <strain evidence="10">SW15</strain>
    </source>
</reference>
<keyword evidence="3" id="KW-0560">Oxidoreductase</keyword>
<keyword evidence="5" id="KW-0547">Nucleotide-binding</keyword>
<evidence type="ECO:0000256" key="7">
    <source>
        <dbReference type="RuleBase" id="RU000397"/>
    </source>
</evidence>
<dbReference type="SUPFAM" id="SSF51735">
    <property type="entry name" value="NAD(P)-binding Rossmann-fold domains"/>
    <property type="match status" value="1"/>
</dbReference>
<dbReference type="InterPro" id="IPR020829">
    <property type="entry name" value="GlycerAld_3-P_DH_cat"/>
</dbReference>
<dbReference type="FunFam" id="3.40.50.720:FF:000001">
    <property type="entry name" value="Glyceraldehyde-3-phosphate dehydrogenase"/>
    <property type="match status" value="1"/>
</dbReference>
<evidence type="ECO:0000256" key="6">
    <source>
        <dbReference type="PIRSR" id="PIRSR000149-4"/>
    </source>
</evidence>
<comment type="caution">
    <text evidence="9">The sequence shown here is derived from an EMBL/GenBank/DDBJ whole genome shotgun (WGS) entry which is preliminary data.</text>
</comment>
<feature type="binding site" evidence="5">
    <location>
        <position position="127"/>
    </location>
    <ligand>
        <name>NAD(+)</name>
        <dbReference type="ChEBI" id="CHEBI:57540"/>
    </ligand>
</feature>
<dbReference type="PRINTS" id="PR00078">
    <property type="entry name" value="G3PDHDRGNASE"/>
</dbReference>
<dbReference type="Pfam" id="PF02800">
    <property type="entry name" value="Gp_dh_C"/>
    <property type="match status" value="1"/>
</dbReference>
<evidence type="ECO:0000259" key="8">
    <source>
        <dbReference type="SMART" id="SM00846"/>
    </source>
</evidence>
<dbReference type="InterPro" id="IPR020828">
    <property type="entry name" value="GlycerAld_3-P_DH_NAD(P)-bd"/>
</dbReference>
<dbReference type="NCBIfam" id="NF010058">
    <property type="entry name" value="PRK13535.1"/>
    <property type="match status" value="1"/>
</dbReference>
<accession>A0A432XEQ3</accession>
<dbReference type="GO" id="GO:0016620">
    <property type="term" value="F:oxidoreductase activity, acting on the aldehyde or oxo group of donors, NAD or NADP as acceptor"/>
    <property type="evidence" value="ECO:0007669"/>
    <property type="project" value="InterPro"/>
</dbReference>
<feature type="active site" description="Nucleophile" evidence="4">
    <location>
        <position position="159"/>
    </location>
</feature>
<sequence length="345" mass="37769">MTQAPARIAINGFGRIGRNVLRALYERGYREQLQIVAINELAPVSAMAHLLKYDTSHGRFQQPVATPDAHVLQVGDDRIKVSAESEISCLEWTQLNVDIVLDCTGVHGSREDGAHYHELGIERVLFSHPGDPDVDFTAIFGVNSDQLSAAHKIVSNGSCTTNCSVPVLKVLDDAFGIKSGAITTIHAAMHDQQVIDAYHQDPRLARAAGRSIIPVDTRLARGIERIMPHFAGKFEAIQVRVPTTNVTAMDLSVTVRDEVSIERVNSVLSQAARGSMASILGYIDEPLVSIDFNHDPRSSIVDGTQTRVADKHLIKVLCWCDNEWGFANRMLDTAQVMLAKQAVST</sequence>
<dbReference type="SMART" id="SM00846">
    <property type="entry name" value="Gp_dh_N"/>
    <property type="match status" value="1"/>
</dbReference>
<feature type="binding site" evidence="5">
    <location>
        <begin position="15"/>
        <end position="16"/>
    </location>
    <ligand>
        <name>NAD(+)</name>
        <dbReference type="ChEBI" id="CHEBI:57540"/>
    </ligand>
</feature>
<dbReference type="EMBL" id="PIPT01000006">
    <property type="protein sequence ID" value="RUO47231.1"/>
    <property type="molecule type" value="Genomic_DNA"/>
</dbReference>
<feature type="binding site" evidence="5">
    <location>
        <position position="322"/>
    </location>
    <ligand>
        <name>NAD(+)</name>
        <dbReference type="ChEBI" id="CHEBI:57540"/>
    </ligand>
</feature>
<dbReference type="RefSeq" id="WP_126834019.1">
    <property type="nucleotide sequence ID" value="NZ_PIPT01000006.1"/>
</dbReference>
<feature type="site" description="Activates thiol group during catalysis" evidence="6">
    <location>
        <position position="186"/>
    </location>
</feature>
<dbReference type="GO" id="GO:0051287">
    <property type="term" value="F:NAD binding"/>
    <property type="evidence" value="ECO:0007669"/>
    <property type="project" value="InterPro"/>
</dbReference>
<evidence type="ECO:0000256" key="4">
    <source>
        <dbReference type="PIRSR" id="PIRSR000149-1"/>
    </source>
</evidence>
<dbReference type="CDD" id="cd23937">
    <property type="entry name" value="GAPDH_C_E4PDH"/>
    <property type="match status" value="1"/>
</dbReference>
<dbReference type="SUPFAM" id="SSF55347">
    <property type="entry name" value="Glyceraldehyde-3-phosphate dehydrogenase-like, C-terminal domain"/>
    <property type="match status" value="1"/>
</dbReference>
<organism evidence="9 10">
    <name type="scientific">Pseudidiomarina aquimaris</name>
    <dbReference type="NCBI Taxonomy" id="641841"/>
    <lineage>
        <taxon>Bacteria</taxon>
        <taxon>Pseudomonadati</taxon>
        <taxon>Pseudomonadota</taxon>
        <taxon>Gammaproteobacteria</taxon>
        <taxon>Alteromonadales</taxon>
        <taxon>Idiomarinaceae</taxon>
        <taxon>Pseudidiomarina</taxon>
    </lineage>
</organism>
<dbReference type="PANTHER" id="PTHR43148">
    <property type="entry name" value="GLYCERALDEHYDE-3-PHOSPHATE DEHYDROGENASE 2"/>
    <property type="match status" value="1"/>
</dbReference>
<evidence type="ECO:0000256" key="3">
    <source>
        <dbReference type="ARBA" id="ARBA00023002"/>
    </source>
</evidence>
<dbReference type="AlphaFoldDB" id="A0A432XEQ3"/>
<dbReference type="InterPro" id="IPR020831">
    <property type="entry name" value="GlycerAld/Erythrose_P_DH"/>
</dbReference>
<keyword evidence="5" id="KW-0520">NAD</keyword>
<dbReference type="InterPro" id="IPR036291">
    <property type="entry name" value="NAD(P)-bd_dom_sf"/>
</dbReference>
<dbReference type="OrthoDB" id="9803304at2"/>
<comment type="similarity">
    <text evidence="1 7">Belongs to the glyceraldehyde-3-phosphate dehydrogenase family.</text>
</comment>
<proteinExistence type="inferred from homology"/>
<evidence type="ECO:0000256" key="5">
    <source>
        <dbReference type="PIRSR" id="PIRSR000149-3"/>
    </source>
</evidence>
<dbReference type="Gene3D" id="3.40.50.720">
    <property type="entry name" value="NAD(P)-binding Rossmann-like Domain"/>
    <property type="match status" value="1"/>
</dbReference>
<evidence type="ECO:0000256" key="2">
    <source>
        <dbReference type="ARBA" id="ARBA00011881"/>
    </source>
</evidence>
<name>A0A432XEQ3_9GAMM</name>
<dbReference type="FunFam" id="3.30.360.10:FF:000002">
    <property type="entry name" value="Glyceraldehyde-3-phosphate dehydrogenase"/>
    <property type="match status" value="1"/>
</dbReference>
<dbReference type="Proteomes" id="UP000286678">
    <property type="component" value="Unassembled WGS sequence"/>
</dbReference>
<feature type="domain" description="Glyceraldehyde 3-phosphate dehydrogenase NAD(P) binding" evidence="8">
    <location>
        <begin position="6"/>
        <end position="159"/>
    </location>
</feature>
<evidence type="ECO:0000313" key="10">
    <source>
        <dbReference type="Proteomes" id="UP000286678"/>
    </source>
</evidence>
<dbReference type="Gene3D" id="3.30.360.10">
    <property type="entry name" value="Dihydrodipicolinate Reductase, domain 2"/>
    <property type="match status" value="1"/>
</dbReference>
<dbReference type="PIRSF" id="PIRSF000149">
    <property type="entry name" value="GAP_DH"/>
    <property type="match status" value="1"/>
</dbReference>
<comment type="subunit">
    <text evidence="2">Homotetramer.</text>
</comment>
<keyword evidence="10" id="KW-1185">Reference proteome</keyword>
<evidence type="ECO:0000313" key="9">
    <source>
        <dbReference type="EMBL" id="RUO47231.1"/>
    </source>
</evidence>
<evidence type="ECO:0000256" key="1">
    <source>
        <dbReference type="ARBA" id="ARBA00007406"/>
    </source>
</evidence>